<dbReference type="InterPro" id="IPR015942">
    <property type="entry name" value="Asp/Glu/hydantoin_racemase"/>
</dbReference>
<dbReference type="Gene3D" id="3.40.50.12500">
    <property type="match status" value="1"/>
</dbReference>
<dbReference type="RefSeq" id="WP_354196320.1">
    <property type="nucleotide sequence ID" value="NZ_JBEPML010000010.1"/>
</dbReference>
<comment type="similarity">
    <text evidence="1">Belongs to the HyuE racemase family.</text>
</comment>
<keyword evidence="3" id="KW-1185">Reference proteome</keyword>
<dbReference type="Proteomes" id="UP001549076">
    <property type="component" value="Unassembled WGS sequence"/>
</dbReference>
<dbReference type="Pfam" id="PF01177">
    <property type="entry name" value="Asp_Glu_race"/>
    <property type="match status" value="1"/>
</dbReference>
<name>A0ABV2N1H2_9HYPH</name>
<evidence type="ECO:0000313" key="2">
    <source>
        <dbReference type="EMBL" id="MET3792896.1"/>
    </source>
</evidence>
<gene>
    <name evidence="2" type="ORF">ABID37_003119</name>
</gene>
<accession>A0ABV2N1H2</accession>
<dbReference type="InterPro" id="IPR053714">
    <property type="entry name" value="Iso_Racemase_Enz_sf"/>
</dbReference>
<dbReference type="NCBIfam" id="NF005679">
    <property type="entry name" value="PRK07475.1"/>
    <property type="match status" value="1"/>
</dbReference>
<sequence length="237" mass="25702">MNTAPSRRPIGMLILDTAFERIPGDAGNPRTWDFPVIYRTVRNASALRVIDGEAQGLVDAFIDAGRELVAEGCAAISTTCGFLALHQERLAEALPVPVATSSLLQVPMVERMLRPGEKVGVVTMDAARITKRHMTAVGVDHPVPMEGLPRDGMFWKMIAQDAPADPRLLLKEVLDAGERLLAREPAVGAIVLECTNMPPYAARLAQHLDRPVFDVVTLVKWLAGAVAPHDYLARGEA</sequence>
<dbReference type="EMBL" id="JBEPML010000010">
    <property type="protein sequence ID" value="MET3792896.1"/>
    <property type="molecule type" value="Genomic_DNA"/>
</dbReference>
<evidence type="ECO:0000256" key="1">
    <source>
        <dbReference type="ARBA" id="ARBA00038414"/>
    </source>
</evidence>
<proteinExistence type="inferred from homology"/>
<reference evidence="2 3" key="1">
    <citation type="submission" date="2024-06" db="EMBL/GenBank/DDBJ databases">
        <title>Genomic Encyclopedia of Type Strains, Phase IV (KMG-IV): sequencing the most valuable type-strain genomes for metagenomic binning, comparative biology and taxonomic classification.</title>
        <authorList>
            <person name="Goeker M."/>
        </authorList>
    </citation>
    <scope>NUCLEOTIDE SEQUENCE [LARGE SCALE GENOMIC DNA]</scope>
    <source>
        <strain evidence="2 3">DSM 27865</strain>
    </source>
</reference>
<protein>
    <submittedName>
        <fullName evidence="2">Asp/Glu/hydantoin racemase</fullName>
    </submittedName>
</protein>
<comment type="caution">
    <text evidence="2">The sequence shown here is derived from an EMBL/GenBank/DDBJ whole genome shotgun (WGS) entry which is preliminary data.</text>
</comment>
<evidence type="ECO:0000313" key="3">
    <source>
        <dbReference type="Proteomes" id="UP001549076"/>
    </source>
</evidence>
<organism evidence="2 3">
    <name type="scientific">Aquamicrobium terrae</name>
    <dbReference type="NCBI Taxonomy" id="1324945"/>
    <lineage>
        <taxon>Bacteria</taxon>
        <taxon>Pseudomonadati</taxon>
        <taxon>Pseudomonadota</taxon>
        <taxon>Alphaproteobacteria</taxon>
        <taxon>Hyphomicrobiales</taxon>
        <taxon>Phyllobacteriaceae</taxon>
        <taxon>Aquamicrobium</taxon>
    </lineage>
</organism>